<dbReference type="InterPro" id="IPR007436">
    <property type="entry name" value="DUF485"/>
</dbReference>
<dbReference type="KEGG" id="spph:KFK14_18330"/>
<dbReference type="AlphaFoldDB" id="A0A975K7M5"/>
<keyword evidence="1" id="KW-0812">Transmembrane</keyword>
<feature type="transmembrane region" description="Helical" evidence="1">
    <location>
        <begin position="25"/>
        <end position="46"/>
    </location>
</feature>
<gene>
    <name evidence="2" type="ORF">KFK14_18330</name>
</gene>
<dbReference type="EMBL" id="CP073910">
    <property type="protein sequence ID" value="QUT04957.1"/>
    <property type="molecule type" value="Genomic_DNA"/>
</dbReference>
<sequence>MDEDMLARIETDPRYHRLTKARTRLAWLLTAIMLGAFFSFTALVAFNKELLAAPIGAGVTSLGIPVGFGLILLAILLTAIYVRQANGAFDRLTQEIIAGAEA</sequence>
<keyword evidence="1" id="KW-1133">Transmembrane helix</keyword>
<dbReference type="PANTHER" id="PTHR38598:SF1">
    <property type="entry name" value="INNER MEMBRANE PROTEIN YJCH"/>
    <property type="match status" value="1"/>
</dbReference>
<feature type="transmembrane region" description="Helical" evidence="1">
    <location>
        <begin position="58"/>
        <end position="82"/>
    </location>
</feature>
<name>A0A975K7M5_9SPHN</name>
<dbReference type="PANTHER" id="PTHR38598">
    <property type="entry name" value="INNER MEMBRANE PROTEIN YJCH"/>
    <property type="match status" value="1"/>
</dbReference>
<accession>A0A975K7M5</accession>
<reference evidence="2" key="1">
    <citation type="submission" date="2021-04" db="EMBL/GenBank/DDBJ databases">
        <title>Isolation of p-tert-butylphenol degrading bacteria Sphingobium phenoxybenzoativorans Tas13 from active sludge.</title>
        <authorList>
            <person name="Li Y."/>
        </authorList>
    </citation>
    <scope>NUCLEOTIDE SEQUENCE</scope>
    <source>
        <strain evidence="2">Tas13</strain>
    </source>
</reference>
<evidence type="ECO:0000313" key="3">
    <source>
        <dbReference type="Proteomes" id="UP000681425"/>
    </source>
</evidence>
<protein>
    <submittedName>
        <fullName evidence="2">DUF485 domain-containing protein</fullName>
    </submittedName>
</protein>
<proteinExistence type="predicted"/>
<dbReference type="GO" id="GO:0005886">
    <property type="term" value="C:plasma membrane"/>
    <property type="evidence" value="ECO:0007669"/>
    <property type="project" value="TreeGrafter"/>
</dbReference>
<dbReference type="InterPro" id="IPR052959">
    <property type="entry name" value="Inner_membrane_assoc"/>
</dbReference>
<evidence type="ECO:0000256" key="1">
    <source>
        <dbReference type="SAM" id="Phobius"/>
    </source>
</evidence>
<organism evidence="2 3">
    <name type="scientific">Sphingobium phenoxybenzoativorans</name>
    <dbReference type="NCBI Taxonomy" id="1592790"/>
    <lineage>
        <taxon>Bacteria</taxon>
        <taxon>Pseudomonadati</taxon>
        <taxon>Pseudomonadota</taxon>
        <taxon>Alphaproteobacteria</taxon>
        <taxon>Sphingomonadales</taxon>
        <taxon>Sphingomonadaceae</taxon>
        <taxon>Sphingobium</taxon>
    </lineage>
</organism>
<dbReference type="RefSeq" id="WP_212608678.1">
    <property type="nucleotide sequence ID" value="NZ_CP073910.1"/>
</dbReference>
<evidence type="ECO:0000313" key="2">
    <source>
        <dbReference type="EMBL" id="QUT04957.1"/>
    </source>
</evidence>
<keyword evidence="1" id="KW-0472">Membrane</keyword>
<dbReference type="Proteomes" id="UP000681425">
    <property type="component" value="Chromosome"/>
</dbReference>
<keyword evidence="3" id="KW-1185">Reference proteome</keyword>
<dbReference type="Pfam" id="PF04341">
    <property type="entry name" value="DUF485"/>
    <property type="match status" value="1"/>
</dbReference>